<feature type="compositionally biased region" description="Basic and acidic residues" evidence="3">
    <location>
        <begin position="96"/>
        <end position="113"/>
    </location>
</feature>
<dbReference type="EMBL" id="JAEPRB010000086">
    <property type="protein sequence ID" value="KAG2222306.1"/>
    <property type="molecule type" value="Genomic_DNA"/>
</dbReference>
<evidence type="ECO:0000256" key="3">
    <source>
        <dbReference type="SAM" id="MobiDB-lite"/>
    </source>
</evidence>
<dbReference type="Proteomes" id="UP000646827">
    <property type="component" value="Unassembled WGS sequence"/>
</dbReference>
<dbReference type="OrthoDB" id="5985073at2759"/>
<dbReference type="PANTHER" id="PTHR34997:SF1">
    <property type="entry name" value="PEPTIDOGLYCAN-BINDING LYSIN DOMAIN"/>
    <property type="match status" value="1"/>
</dbReference>
<keyword evidence="7" id="KW-1185">Reference proteome</keyword>
<name>A0A8H7VGP4_9FUNG</name>
<keyword evidence="4" id="KW-0732">Signal</keyword>
<evidence type="ECO:0000256" key="2">
    <source>
        <dbReference type="ARBA" id="ARBA00023026"/>
    </source>
</evidence>
<evidence type="ECO:0000259" key="5">
    <source>
        <dbReference type="PROSITE" id="PS51782"/>
    </source>
</evidence>
<keyword evidence="1" id="KW-0147">Chitin-binding</keyword>
<dbReference type="InterPro" id="IPR052210">
    <property type="entry name" value="LysM1-like"/>
</dbReference>
<organism evidence="6 7">
    <name type="scientific">Circinella minor</name>
    <dbReference type="NCBI Taxonomy" id="1195481"/>
    <lineage>
        <taxon>Eukaryota</taxon>
        <taxon>Fungi</taxon>
        <taxon>Fungi incertae sedis</taxon>
        <taxon>Mucoromycota</taxon>
        <taxon>Mucoromycotina</taxon>
        <taxon>Mucoromycetes</taxon>
        <taxon>Mucorales</taxon>
        <taxon>Lichtheimiaceae</taxon>
        <taxon>Circinella</taxon>
    </lineage>
</organism>
<feature type="domain" description="LysM" evidence="5">
    <location>
        <begin position="159"/>
        <end position="210"/>
    </location>
</feature>
<accession>A0A8H7VGP4</accession>
<protein>
    <recommendedName>
        <fullName evidence="5">LysM domain-containing protein</fullName>
    </recommendedName>
</protein>
<feature type="signal peptide" evidence="4">
    <location>
        <begin position="1"/>
        <end position="19"/>
    </location>
</feature>
<proteinExistence type="predicted"/>
<evidence type="ECO:0000313" key="6">
    <source>
        <dbReference type="EMBL" id="KAG2222306.1"/>
    </source>
</evidence>
<dbReference type="InterPro" id="IPR018392">
    <property type="entry name" value="LysM"/>
</dbReference>
<feature type="region of interest" description="Disordered" evidence="3">
    <location>
        <begin position="96"/>
        <end position="140"/>
    </location>
</feature>
<gene>
    <name evidence="6" type="ORF">INT45_001569</name>
</gene>
<evidence type="ECO:0000313" key="7">
    <source>
        <dbReference type="Proteomes" id="UP000646827"/>
    </source>
</evidence>
<comment type="caution">
    <text evidence="6">The sequence shown here is derived from an EMBL/GenBank/DDBJ whole genome shotgun (WGS) entry which is preliminary data.</text>
</comment>
<dbReference type="PROSITE" id="PS51782">
    <property type="entry name" value="LYSM"/>
    <property type="match status" value="1"/>
</dbReference>
<reference evidence="6 7" key="1">
    <citation type="submission" date="2020-12" db="EMBL/GenBank/DDBJ databases">
        <title>Metabolic potential, ecology and presence of endohyphal bacteria is reflected in genomic diversity of Mucoromycotina.</title>
        <authorList>
            <person name="Muszewska A."/>
            <person name="Okrasinska A."/>
            <person name="Steczkiewicz K."/>
            <person name="Drgas O."/>
            <person name="Orlowska M."/>
            <person name="Perlinska-Lenart U."/>
            <person name="Aleksandrzak-Piekarczyk T."/>
            <person name="Szatraj K."/>
            <person name="Zielenkiewicz U."/>
            <person name="Pilsyk S."/>
            <person name="Malc E."/>
            <person name="Mieczkowski P."/>
            <person name="Kruszewska J.S."/>
            <person name="Biernat P."/>
            <person name="Pawlowska J."/>
        </authorList>
    </citation>
    <scope>NUCLEOTIDE SEQUENCE [LARGE SCALE GENOMIC DNA]</scope>
    <source>
        <strain evidence="6 7">CBS 142.35</strain>
    </source>
</reference>
<keyword evidence="2" id="KW-0843">Virulence</keyword>
<feature type="compositionally biased region" description="Low complexity" evidence="3">
    <location>
        <begin position="123"/>
        <end position="140"/>
    </location>
</feature>
<dbReference type="PANTHER" id="PTHR34997">
    <property type="entry name" value="AM15"/>
    <property type="match status" value="1"/>
</dbReference>
<dbReference type="AlphaFoldDB" id="A0A8H7VGP4"/>
<dbReference type="GO" id="GO:0008061">
    <property type="term" value="F:chitin binding"/>
    <property type="evidence" value="ECO:0007669"/>
    <property type="project" value="UniProtKB-KW"/>
</dbReference>
<feature type="chain" id="PRO_5033990253" description="LysM domain-containing protein" evidence="4">
    <location>
        <begin position="20"/>
        <end position="213"/>
    </location>
</feature>
<evidence type="ECO:0000256" key="4">
    <source>
        <dbReference type="SAM" id="SignalP"/>
    </source>
</evidence>
<sequence length="213" mass="22329">MKFTLISAATLAIAGFASAAFVPCENTATVDKSLSCAATAEANGLDLTQFAHINKLPTEANACDVALKVLDSVCVDQTHAHSKRCLAEKKAAEEKAAAEKAAAEKKAAEEKAAQEQPEEQEEQQPASQPSGSGPSPQAIPAAEAGNLRIVNKAAADCTWYYVITAADSGCVDVAQKNGITAQQLYSYNKNLHSQGVHECDNLDDGKAYCVSVN</sequence>
<dbReference type="Gene3D" id="3.10.350.10">
    <property type="entry name" value="LysM domain"/>
    <property type="match status" value="1"/>
</dbReference>
<evidence type="ECO:0000256" key="1">
    <source>
        <dbReference type="ARBA" id="ARBA00022669"/>
    </source>
</evidence>
<dbReference type="InterPro" id="IPR036779">
    <property type="entry name" value="LysM_dom_sf"/>
</dbReference>